<name>A0A2H0X7Q8_UNCKA</name>
<dbReference type="GO" id="GO:0046872">
    <property type="term" value="F:metal ion binding"/>
    <property type="evidence" value="ECO:0007669"/>
    <property type="project" value="UniProtKB-KW"/>
</dbReference>
<dbReference type="Pfam" id="PF02775">
    <property type="entry name" value="TPP_enzyme_C"/>
    <property type="match status" value="1"/>
</dbReference>
<comment type="cofactor">
    <cofactor evidence="3">
        <name>[4Fe-4S] cluster</name>
        <dbReference type="ChEBI" id="CHEBI:49883"/>
    </cofactor>
</comment>
<evidence type="ECO:0000256" key="7">
    <source>
        <dbReference type="ARBA" id="ARBA00023004"/>
    </source>
</evidence>
<dbReference type="InterPro" id="IPR029061">
    <property type="entry name" value="THDP-binding"/>
</dbReference>
<evidence type="ECO:0000256" key="2">
    <source>
        <dbReference type="ARBA" id="ARBA00001964"/>
    </source>
</evidence>
<proteinExistence type="predicted"/>
<dbReference type="GO" id="GO:0045333">
    <property type="term" value="P:cellular respiration"/>
    <property type="evidence" value="ECO:0007669"/>
    <property type="project" value="UniProtKB-ARBA"/>
</dbReference>
<evidence type="ECO:0000256" key="4">
    <source>
        <dbReference type="ARBA" id="ARBA00022723"/>
    </source>
</evidence>
<sequence length="285" mass="31327">MTKQHLFNTTVVPTWCPGCGNFGTWLAVKNALNELEIPPQKVLTIFDIGCGGNGNNFWGTNTFHGLHGRPLPLAVGAKIANSDLVVLVSTGDGGGYGEGGNHFIHTVRSNIQVVCLAHNNQLYGLTTGQFSPMSDQGFVSKTSPEGVTDVPFNPLATAISNGGTFVARGFSGDLPHLTNLIKQAIQHPGFALVDILQPCVTFNKINTFAWYKERIYKLEDKNHKTNDKKAAWEKAMEQDDKIPIGIFYKEIRSTYHDLVPALINRALAKQELTAVEIEQFLEEFK</sequence>
<evidence type="ECO:0000313" key="13">
    <source>
        <dbReference type="Proteomes" id="UP000231414"/>
    </source>
</evidence>
<comment type="cofactor">
    <cofactor evidence="2">
        <name>thiamine diphosphate</name>
        <dbReference type="ChEBI" id="CHEBI:58937"/>
    </cofactor>
</comment>
<evidence type="ECO:0000259" key="11">
    <source>
        <dbReference type="Pfam" id="PF12367"/>
    </source>
</evidence>
<dbReference type="SUPFAM" id="SSF52518">
    <property type="entry name" value="Thiamin diphosphate-binding fold (THDP-binding)"/>
    <property type="match status" value="1"/>
</dbReference>
<protein>
    <submittedName>
        <fullName evidence="12">2-oxoacid ferredoxin oxidoreductase</fullName>
    </submittedName>
</protein>
<dbReference type="InterPro" id="IPR032686">
    <property type="entry name" value="PFO_beta_C"/>
</dbReference>
<evidence type="ECO:0000256" key="3">
    <source>
        <dbReference type="ARBA" id="ARBA00001966"/>
    </source>
</evidence>
<comment type="cofactor">
    <cofactor evidence="1">
        <name>Mg(2+)</name>
        <dbReference type="ChEBI" id="CHEBI:18420"/>
    </cofactor>
</comment>
<accession>A0A2H0X7Q8</accession>
<evidence type="ECO:0000256" key="1">
    <source>
        <dbReference type="ARBA" id="ARBA00001946"/>
    </source>
</evidence>
<dbReference type="AlphaFoldDB" id="A0A2H0X7Q8"/>
<evidence type="ECO:0000313" key="12">
    <source>
        <dbReference type="EMBL" id="PIS20881.1"/>
    </source>
</evidence>
<feature type="domain" description="Pyruvate ferredoxin oxidoreductase beta subunit C-terminal" evidence="11">
    <location>
        <begin position="199"/>
        <end position="262"/>
    </location>
</feature>
<feature type="domain" description="Thiamine pyrophosphate enzyme TPP-binding" evidence="10">
    <location>
        <begin position="58"/>
        <end position="195"/>
    </location>
</feature>
<dbReference type="PANTHER" id="PTHR48084:SF4">
    <property type="entry name" value="2-OXOGLUTARATE OXIDOREDUCTASE SUBUNIT KORB"/>
    <property type="match status" value="1"/>
</dbReference>
<evidence type="ECO:0000256" key="8">
    <source>
        <dbReference type="ARBA" id="ARBA00023014"/>
    </source>
</evidence>
<dbReference type="GO" id="GO:0030976">
    <property type="term" value="F:thiamine pyrophosphate binding"/>
    <property type="evidence" value="ECO:0007669"/>
    <property type="project" value="InterPro"/>
</dbReference>
<evidence type="ECO:0000256" key="9">
    <source>
        <dbReference type="ARBA" id="ARBA00023052"/>
    </source>
</evidence>
<dbReference type="Proteomes" id="UP000231414">
    <property type="component" value="Unassembled WGS sequence"/>
</dbReference>
<keyword evidence="9" id="KW-0786">Thiamine pyrophosphate</keyword>
<keyword evidence="5" id="KW-0460">Magnesium</keyword>
<dbReference type="EMBL" id="PEYW01000021">
    <property type="protein sequence ID" value="PIS20881.1"/>
    <property type="molecule type" value="Genomic_DNA"/>
</dbReference>
<dbReference type="GO" id="GO:0051536">
    <property type="term" value="F:iron-sulfur cluster binding"/>
    <property type="evidence" value="ECO:0007669"/>
    <property type="project" value="UniProtKB-KW"/>
</dbReference>
<dbReference type="Gene3D" id="3.40.50.970">
    <property type="match status" value="1"/>
</dbReference>
<dbReference type="InterPro" id="IPR011896">
    <property type="entry name" value="OFOB"/>
</dbReference>
<gene>
    <name evidence="12" type="ORF">COT52_01440</name>
</gene>
<evidence type="ECO:0000259" key="10">
    <source>
        <dbReference type="Pfam" id="PF02775"/>
    </source>
</evidence>
<keyword evidence="7" id="KW-0408">Iron</keyword>
<evidence type="ECO:0000256" key="5">
    <source>
        <dbReference type="ARBA" id="ARBA00022842"/>
    </source>
</evidence>
<keyword evidence="4" id="KW-0479">Metal-binding</keyword>
<dbReference type="PANTHER" id="PTHR48084">
    <property type="entry name" value="2-OXOGLUTARATE OXIDOREDUCTASE SUBUNIT KORB-RELATED"/>
    <property type="match status" value="1"/>
</dbReference>
<reference evidence="13" key="1">
    <citation type="submission" date="2017-09" db="EMBL/GenBank/DDBJ databases">
        <title>Depth-based differentiation of microbial function through sediment-hosted aquifers and enrichment of novel symbionts in the deep terrestrial subsurface.</title>
        <authorList>
            <person name="Probst A.J."/>
            <person name="Ladd B."/>
            <person name="Jarett J.K."/>
            <person name="Geller-Mcgrath D.E."/>
            <person name="Sieber C.M.K."/>
            <person name="Emerson J.B."/>
            <person name="Anantharaman K."/>
            <person name="Thomas B.C."/>
            <person name="Malmstrom R."/>
            <person name="Stieglmeier M."/>
            <person name="Klingl A."/>
            <person name="Woyke T."/>
            <person name="Ryan C.M."/>
            <person name="Banfield J.F."/>
        </authorList>
    </citation>
    <scope>NUCLEOTIDE SEQUENCE [LARGE SCALE GENOMIC DNA]</scope>
</reference>
<keyword evidence="8" id="KW-0411">Iron-sulfur</keyword>
<evidence type="ECO:0000256" key="6">
    <source>
        <dbReference type="ARBA" id="ARBA00023002"/>
    </source>
</evidence>
<dbReference type="CDD" id="cd03375">
    <property type="entry name" value="TPP_OGFOR"/>
    <property type="match status" value="1"/>
</dbReference>
<keyword evidence="6" id="KW-0560">Oxidoreductase</keyword>
<comment type="caution">
    <text evidence="12">The sequence shown here is derived from an EMBL/GenBank/DDBJ whole genome shotgun (WGS) entry which is preliminary data.</text>
</comment>
<dbReference type="GO" id="GO:0016625">
    <property type="term" value="F:oxidoreductase activity, acting on the aldehyde or oxo group of donors, iron-sulfur protein as acceptor"/>
    <property type="evidence" value="ECO:0007669"/>
    <property type="project" value="UniProtKB-ARBA"/>
</dbReference>
<dbReference type="Pfam" id="PF12367">
    <property type="entry name" value="PFO_beta_C"/>
    <property type="match status" value="1"/>
</dbReference>
<dbReference type="InterPro" id="IPR051457">
    <property type="entry name" value="2-oxoacid:Fd_oxidoreductase"/>
</dbReference>
<dbReference type="InterPro" id="IPR011766">
    <property type="entry name" value="TPP_enzyme_TPP-bd"/>
</dbReference>
<dbReference type="NCBIfam" id="TIGR02177">
    <property type="entry name" value="PorB_KorB"/>
    <property type="match status" value="1"/>
</dbReference>
<organism evidence="12 13">
    <name type="scientific">candidate division WWE3 bacterium CG08_land_8_20_14_0_20_43_13</name>
    <dbReference type="NCBI Taxonomy" id="1975087"/>
    <lineage>
        <taxon>Bacteria</taxon>
        <taxon>Katanobacteria</taxon>
    </lineage>
</organism>